<organism evidence="1 2">
    <name type="scientific">Plakobranchus ocellatus</name>
    <dbReference type="NCBI Taxonomy" id="259542"/>
    <lineage>
        <taxon>Eukaryota</taxon>
        <taxon>Metazoa</taxon>
        <taxon>Spiralia</taxon>
        <taxon>Lophotrochozoa</taxon>
        <taxon>Mollusca</taxon>
        <taxon>Gastropoda</taxon>
        <taxon>Heterobranchia</taxon>
        <taxon>Euthyneura</taxon>
        <taxon>Panpulmonata</taxon>
        <taxon>Sacoglossa</taxon>
        <taxon>Placobranchoidea</taxon>
        <taxon>Plakobranchidae</taxon>
        <taxon>Plakobranchus</taxon>
    </lineage>
</organism>
<gene>
    <name evidence="1" type="ORF">PoB_002651000</name>
</gene>
<name>A0AAV3ZXS4_9GAST</name>
<dbReference type="EMBL" id="BLXT01003024">
    <property type="protein sequence ID" value="GFO00005.1"/>
    <property type="molecule type" value="Genomic_DNA"/>
</dbReference>
<reference evidence="1 2" key="1">
    <citation type="journal article" date="2021" name="Elife">
        <title>Chloroplast acquisition without the gene transfer in kleptoplastic sea slugs, Plakobranchus ocellatus.</title>
        <authorList>
            <person name="Maeda T."/>
            <person name="Takahashi S."/>
            <person name="Yoshida T."/>
            <person name="Shimamura S."/>
            <person name="Takaki Y."/>
            <person name="Nagai Y."/>
            <person name="Toyoda A."/>
            <person name="Suzuki Y."/>
            <person name="Arimoto A."/>
            <person name="Ishii H."/>
            <person name="Satoh N."/>
            <person name="Nishiyama T."/>
            <person name="Hasebe M."/>
            <person name="Maruyama T."/>
            <person name="Minagawa J."/>
            <person name="Obokata J."/>
            <person name="Shigenobu S."/>
        </authorList>
    </citation>
    <scope>NUCLEOTIDE SEQUENCE [LARGE SCALE GENOMIC DNA]</scope>
</reference>
<keyword evidence="2" id="KW-1185">Reference proteome</keyword>
<evidence type="ECO:0000313" key="2">
    <source>
        <dbReference type="Proteomes" id="UP000735302"/>
    </source>
</evidence>
<evidence type="ECO:0000313" key="1">
    <source>
        <dbReference type="EMBL" id="GFO00005.1"/>
    </source>
</evidence>
<dbReference type="Proteomes" id="UP000735302">
    <property type="component" value="Unassembled WGS sequence"/>
</dbReference>
<accession>A0AAV3ZXS4</accession>
<proteinExistence type="predicted"/>
<sequence length="91" mass="9897">MDSPTNIVSQTLGTFGKLAKKCWGGKECRGGNDLFSQPGTVASDERILLTAETIIPESGHGRNSRTPSGKLEAESDWKRLRQLLVRVPVDS</sequence>
<protein>
    <submittedName>
        <fullName evidence="1">Uncharacterized protein</fullName>
    </submittedName>
</protein>
<comment type="caution">
    <text evidence="1">The sequence shown here is derived from an EMBL/GenBank/DDBJ whole genome shotgun (WGS) entry which is preliminary data.</text>
</comment>
<dbReference type="AlphaFoldDB" id="A0AAV3ZXS4"/>